<organism evidence="2 3">
    <name type="scientific">Caenorhabditis nigoni</name>
    <dbReference type="NCBI Taxonomy" id="1611254"/>
    <lineage>
        <taxon>Eukaryota</taxon>
        <taxon>Metazoa</taxon>
        <taxon>Ecdysozoa</taxon>
        <taxon>Nematoda</taxon>
        <taxon>Chromadorea</taxon>
        <taxon>Rhabditida</taxon>
        <taxon>Rhabditina</taxon>
        <taxon>Rhabditomorpha</taxon>
        <taxon>Rhabditoidea</taxon>
        <taxon>Rhabditidae</taxon>
        <taxon>Peloderinae</taxon>
        <taxon>Caenorhabditis</taxon>
    </lineage>
</organism>
<dbReference type="EMBL" id="PDUG01000005">
    <property type="protein sequence ID" value="PIC29647.1"/>
    <property type="molecule type" value="Genomic_DNA"/>
</dbReference>
<dbReference type="Pfam" id="PF25375">
    <property type="entry name" value="Lin-15B"/>
    <property type="match status" value="1"/>
</dbReference>
<protein>
    <recommendedName>
        <fullName evidence="1">Lin-15A/B-like domain-containing protein</fullName>
    </recommendedName>
</protein>
<accession>A0A2G5TQS7</accession>
<dbReference type="STRING" id="1611254.A0A2G5TQS7"/>
<dbReference type="PANTHER" id="PTHR22716:SF1">
    <property type="entry name" value="ETS CLASS TRANSCRIPTION FACTOR-RELATED"/>
    <property type="match status" value="1"/>
</dbReference>
<dbReference type="InterPro" id="IPR040129">
    <property type="entry name" value="Lin-15B-like"/>
</dbReference>
<name>A0A2G5TQS7_9PELO</name>
<evidence type="ECO:0000313" key="2">
    <source>
        <dbReference type="EMBL" id="PIC29647.1"/>
    </source>
</evidence>
<dbReference type="PANTHER" id="PTHR22716">
    <property type="entry name" value="ETS CLASS TRANSCRIPTION FACTOR-RELATED-RELATED"/>
    <property type="match status" value="1"/>
</dbReference>
<dbReference type="GO" id="GO:0040027">
    <property type="term" value="P:negative regulation of vulval development"/>
    <property type="evidence" value="ECO:0007669"/>
    <property type="project" value="InterPro"/>
</dbReference>
<keyword evidence="3" id="KW-1185">Reference proteome</keyword>
<proteinExistence type="predicted"/>
<feature type="domain" description="Lin-15A/B-like" evidence="1">
    <location>
        <begin position="3"/>
        <end position="108"/>
    </location>
</feature>
<evidence type="ECO:0000313" key="3">
    <source>
        <dbReference type="Proteomes" id="UP000230233"/>
    </source>
</evidence>
<comment type="caution">
    <text evidence="2">The sequence shown here is derived from an EMBL/GenBank/DDBJ whole genome shotgun (WGS) entry which is preliminary data.</text>
</comment>
<reference evidence="3" key="1">
    <citation type="submission" date="2017-10" db="EMBL/GenBank/DDBJ databases">
        <title>Rapid genome shrinkage in a self-fertile nematode reveals novel sperm competition proteins.</title>
        <authorList>
            <person name="Yin D."/>
            <person name="Schwarz E.M."/>
            <person name="Thomas C.G."/>
            <person name="Felde R.L."/>
            <person name="Korf I.F."/>
            <person name="Cutter A.D."/>
            <person name="Schartner C.M."/>
            <person name="Ralston E.J."/>
            <person name="Meyer B.J."/>
            <person name="Haag E.S."/>
        </authorList>
    </citation>
    <scope>NUCLEOTIDE SEQUENCE [LARGE SCALE GENOMIC DNA]</scope>
    <source>
        <strain evidence="3">JU1422</strain>
    </source>
</reference>
<dbReference type="InterPro" id="IPR057432">
    <property type="entry name" value="Lin-15A/B-like_dom"/>
</dbReference>
<sequence>MARECSEVYRIRSKGIRMVLMIGCILRGTHSAEQAISYVTTEKREFICYPHCNESIDKIFEYLGVTSIQEMSKCSTQEMDNLVDIVKSLDSNFTVDQFFKAFNLLLMKEDKKFPINL</sequence>
<gene>
    <name evidence="2" type="primary">Cnig_chr_V.g21165</name>
    <name evidence="2" type="ORF">B9Z55_021165</name>
</gene>
<dbReference type="AlphaFoldDB" id="A0A2G5TQS7"/>
<dbReference type="Proteomes" id="UP000230233">
    <property type="component" value="Chromosome V"/>
</dbReference>
<evidence type="ECO:0000259" key="1">
    <source>
        <dbReference type="Pfam" id="PF25375"/>
    </source>
</evidence>